<feature type="region of interest" description="Disordered" evidence="1">
    <location>
        <begin position="49"/>
        <end position="81"/>
    </location>
</feature>
<proteinExistence type="predicted"/>
<sequence length="119" mass="13246">MGDNSLRGQRTGKCHAKYGRDGNKESEGGNTCPFCRYGIKGTNKVIIDRYKPSARDKQQQRDVVMKPRKQPNNDDNIVNSDKHKVNDGLLIIESLSENDAGDTNVLPRIHLAILLLSPS</sequence>
<feature type="region of interest" description="Disordered" evidence="1">
    <location>
        <begin position="1"/>
        <end position="31"/>
    </location>
</feature>
<comment type="caution">
    <text evidence="2">The sequence shown here is derived from an EMBL/GenBank/DDBJ whole genome shotgun (WGS) entry which is preliminary data.</text>
</comment>
<dbReference type="AlphaFoldDB" id="A0AAD5NC75"/>
<dbReference type="EMBL" id="JAHQIW010005311">
    <property type="protein sequence ID" value="KAJ1365584.1"/>
    <property type="molecule type" value="Genomic_DNA"/>
</dbReference>
<keyword evidence="3" id="KW-1185">Reference proteome</keyword>
<name>A0AAD5NC75_PARTN</name>
<organism evidence="2 3">
    <name type="scientific">Parelaphostrongylus tenuis</name>
    <name type="common">Meningeal worm</name>
    <dbReference type="NCBI Taxonomy" id="148309"/>
    <lineage>
        <taxon>Eukaryota</taxon>
        <taxon>Metazoa</taxon>
        <taxon>Ecdysozoa</taxon>
        <taxon>Nematoda</taxon>
        <taxon>Chromadorea</taxon>
        <taxon>Rhabditida</taxon>
        <taxon>Rhabditina</taxon>
        <taxon>Rhabditomorpha</taxon>
        <taxon>Strongyloidea</taxon>
        <taxon>Metastrongylidae</taxon>
        <taxon>Parelaphostrongylus</taxon>
    </lineage>
</organism>
<dbReference type="Proteomes" id="UP001196413">
    <property type="component" value="Unassembled WGS sequence"/>
</dbReference>
<gene>
    <name evidence="2" type="ORF">KIN20_025961</name>
</gene>
<evidence type="ECO:0000313" key="3">
    <source>
        <dbReference type="Proteomes" id="UP001196413"/>
    </source>
</evidence>
<feature type="compositionally biased region" description="Basic and acidic residues" evidence="1">
    <location>
        <begin position="49"/>
        <end position="65"/>
    </location>
</feature>
<reference evidence="2" key="1">
    <citation type="submission" date="2021-06" db="EMBL/GenBank/DDBJ databases">
        <title>Parelaphostrongylus tenuis whole genome reference sequence.</title>
        <authorList>
            <person name="Garwood T.J."/>
            <person name="Larsen P.A."/>
            <person name="Fountain-Jones N.M."/>
            <person name="Garbe J.R."/>
            <person name="Macchietto M.G."/>
            <person name="Kania S.A."/>
            <person name="Gerhold R.W."/>
            <person name="Richards J.E."/>
            <person name="Wolf T.M."/>
        </authorList>
    </citation>
    <scope>NUCLEOTIDE SEQUENCE</scope>
    <source>
        <strain evidence="2">MNPRO001-30</strain>
        <tissue evidence="2">Meninges</tissue>
    </source>
</reference>
<protein>
    <submittedName>
        <fullName evidence="2">Uncharacterized protein</fullName>
    </submittedName>
</protein>
<evidence type="ECO:0000256" key="1">
    <source>
        <dbReference type="SAM" id="MobiDB-lite"/>
    </source>
</evidence>
<evidence type="ECO:0000313" key="2">
    <source>
        <dbReference type="EMBL" id="KAJ1365584.1"/>
    </source>
</evidence>
<feature type="compositionally biased region" description="Basic and acidic residues" evidence="1">
    <location>
        <begin position="18"/>
        <end position="27"/>
    </location>
</feature>
<accession>A0AAD5NC75</accession>